<organism evidence="2 3">
    <name type="scientific">Olivibacter ginsenosidimutans</name>
    <dbReference type="NCBI Taxonomy" id="1176537"/>
    <lineage>
        <taxon>Bacteria</taxon>
        <taxon>Pseudomonadati</taxon>
        <taxon>Bacteroidota</taxon>
        <taxon>Sphingobacteriia</taxon>
        <taxon>Sphingobacteriales</taxon>
        <taxon>Sphingobacteriaceae</taxon>
        <taxon>Olivibacter</taxon>
    </lineage>
</organism>
<sequence>MNFKTPFLRLWGIPILLALATLVGLLAALIGDGLWDALSWLLLSSLVLVLVYYIAKANRKA</sequence>
<dbReference type="RefSeq" id="WP_345235076.1">
    <property type="nucleotide sequence ID" value="NZ_BAABIQ010000044.1"/>
</dbReference>
<evidence type="ECO:0000256" key="1">
    <source>
        <dbReference type="SAM" id="Phobius"/>
    </source>
</evidence>
<dbReference type="EMBL" id="BAABIQ010000044">
    <property type="protein sequence ID" value="GAA4807608.1"/>
    <property type="molecule type" value="Genomic_DNA"/>
</dbReference>
<feature type="transmembrane region" description="Helical" evidence="1">
    <location>
        <begin position="37"/>
        <end position="55"/>
    </location>
</feature>
<keyword evidence="1" id="KW-0812">Transmembrane</keyword>
<keyword evidence="3" id="KW-1185">Reference proteome</keyword>
<evidence type="ECO:0008006" key="4">
    <source>
        <dbReference type="Google" id="ProtNLM"/>
    </source>
</evidence>
<reference evidence="3" key="1">
    <citation type="journal article" date="2019" name="Int. J. Syst. Evol. Microbiol.">
        <title>The Global Catalogue of Microorganisms (GCM) 10K type strain sequencing project: providing services to taxonomists for standard genome sequencing and annotation.</title>
        <authorList>
            <consortium name="The Broad Institute Genomics Platform"/>
            <consortium name="The Broad Institute Genome Sequencing Center for Infectious Disease"/>
            <person name="Wu L."/>
            <person name="Ma J."/>
        </authorList>
    </citation>
    <scope>NUCLEOTIDE SEQUENCE [LARGE SCALE GENOMIC DNA]</scope>
    <source>
        <strain evidence="3">JCM 18200</strain>
    </source>
</reference>
<proteinExistence type="predicted"/>
<evidence type="ECO:0000313" key="2">
    <source>
        <dbReference type="EMBL" id="GAA4807608.1"/>
    </source>
</evidence>
<name>A0ABP9CFU3_9SPHI</name>
<keyword evidence="1" id="KW-0472">Membrane</keyword>
<feature type="transmembrane region" description="Helical" evidence="1">
    <location>
        <begin position="7"/>
        <end position="31"/>
    </location>
</feature>
<protein>
    <recommendedName>
        <fullName evidence="4">DUF4175 domain-containing protein</fullName>
    </recommendedName>
</protein>
<comment type="caution">
    <text evidence="2">The sequence shown here is derived from an EMBL/GenBank/DDBJ whole genome shotgun (WGS) entry which is preliminary data.</text>
</comment>
<evidence type="ECO:0000313" key="3">
    <source>
        <dbReference type="Proteomes" id="UP001501411"/>
    </source>
</evidence>
<keyword evidence="1" id="KW-1133">Transmembrane helix</keyword>
<dbReference type="Proteomes" id="UP001501411">
    <property type="component" value="Unassembled WGS sequence"/>
</dbReference>
<gene>
    <name evidence="2" type="ORF">GCM10023231_41040</name>
</gene>
<accession>A0ABP9CFU3</accession>